<proteinExistence type="predicted"/>
<comment type="caution">
    <text evidence="6">The sequence shown here is derived from an EMBL/GenBank/DDBJ whole genome shotgun (WGS) entry which is preliminary data.</text>
</comment>
<feature type="transmembrane region" description="Helical" evidence="5">
    <location>
        <begin position="29"/>
        <end position="50"/>
    </location>
</feature>
<dbReference type="PROSITE" id="PS51318">
    <property type="entry name" value="TAT"/>
    <property type="match status" value="1"/>
</dbReference>
<dbReference type="Pfam" id="PF13416">
    <property type="entry name" value="SBP_bac_8"/>
    <property type="match status" value="1"/>
</dbReference>
<evidence type="ECO:0000313" key="7">
    <source>
        <dbReference type="Proteomes" id="UP000731907"/>
    </source>
</evidence>
<keyword evidence="2" id="KW-0813">Transport</keyword>
<dbReference type="Proteomes" id="UP000731907">
    <property type="component" value="Unassembled WGS sequence"/>
</dbReference>
<dbReference type="SUPFAM" id="SSF53850">
    <property type="entry name" value="Periplasmic binding protein-like II"/>
    <property type="match status" value="1"/>
</dbReference>
<protein>
    <submittedName>
        <fullName evidence="6">Spermidine/putrescine ABC transporter substrate-binding protein</fullName>
    </submittedName>
</protein>
<evidence type="ECO:0000256" key="5">
    <source>
        <dbReference type="SAM" id="Phobius"/>
    </source>
</evidence>
<dbReference type="EMBL" id="JAAATX020000004">
    <property type="protein sequence ID" value="MBU9697687.1"/>
    <property type="molecule type" value="Genomic_DNA"/>
</dbReference>
<dbReference type="PRINTS" id="PR00909">
    <property type="entry name" value="SPERMDNBNDNG"/>
</dbReference>
<dbReference type="CDD" id="cd13590">
    <property type="entry name" value="PBP2_PotD_PotF_like"/>
    <property type="match status" value="1"/>
</dbReference>
<comment type="subcellular location">
    <subcellularLocation>
        <location evidence="1">Periplasm</location>
    </subcellularLocation>
</comment>
<evidence type="ECO:0000256" key="1">
    <source>
        <dbReference type="ARBA" id="ARBA00004418"/>
    </source>
</evidence>
<evidence type="ECO:0000313" key="6">
    <source>
        <dbReference type="EMBL" id="MBU9697687.1"/>
    </source>
</evidence>
<dbReference type="Gene3D" id="3.40.190.10">
    <property type="entry name" value="Periplasmic binding protein-like II"/>
    <property type="match status" value="2"/>
</dbReference>
<gene>
    <name evidence="6" type="ORF">GU927_007485</name>
</gene>
<dbReference type="RefSeq" id="WP_161761728.1">
    <property type="nucleotide sequence ID" value="NZ_JAAATX020000004.1"/>
</dbReference>
<keyword evidence="5" id="KW-0812">Transmembrane</keyword>
<dbReference type="InterPro" id="IPR006059">
    <property type="entry name" value="SBP"/>
</dbReference>
<evidence type="ECO:0000256" key="4">
    <source>
        <dbReference type="ARBA" id="ARBA00022764"/>
    </source>
</evidence>
<dbReference type="PANTHER" id="PTHR30222:SF17">
    <property type="entry name" value="SPERMIDINE_PUTRESCINE-BINDING PERIPLASMIC PROTEIN"/>
    <property type="match status" value="1"/>
</dbReference>
<accession>A0ABS6J2C8</accession>
<evidence type="ECO:0000256" key="3">
    <source>
        <dbReference type="ARBA" id="ARBA00022729"/>
    </source>
</evidence>
<keyword evidence="7" id="KW-1185">Reference proteome</keyword>
<keyword evidence="5" id="KW-0472">Membrane</keyword>
<keyword evidence="5" id="KW-1133">Transmembrane helix</keyword>
<dbReference type="PANTHER" id="PTHR30222">
    <property type="entry name" value="SPERMIDINE/PUTRESCINE-BINDING PERIPLASMIC PROTEIN"/>
    <property type="match status" value="1"/>
</dbReference>
<dbReference type="InterPro" id="IPR006311">
    <property type="entry name" value="TAT_signal"/>
</dbReference>
<reference evidence="6 7" key="1">
    <citation type="submission" date="2021-06" db="EMBL/GenBank/DDBJ databases">
        <title>Rhodobacteraceae bacterium strain HSP-20.</title>
        <authorList>
            <person name="Chen W.-M."/>
        </authorList>
    </citation>
    <scope>NUCLEOTIDE SEQUENCE [LARGE SCALE GENOMIC DNA]</scope>
    <source>
        <strain evidence="6 7">HSP-20</strain>
    </source>
</reference>
<sequence length="384" mass="42055">MQDDKAPITRQKFIEELLRYRKGSVTRRHFLGVTGLGTAMAVMGGGLPLLSPRRAFAQGIGDQVVLATWPNYHDPANFDAFAAETGAAVQVNVFGSNEEMLAKLQAGGSGWDVFVPTNYTITTYVEADLIEPLDLSKLPNYDAASFEARFADAGTVDGKLYAVPKNWGTTGMAWDSSKAKAPFTSWKEFFDVTRTDFSGRTMVHDYQLTTIGNALKYFGYSFNSVDPAELADAEKLLIEIKPHLFAISSDYQPAMRNGDAWLTMCWTGEGKQMNRDIPEILFAVGKDGGEIWSDYYAIPKNAPHRDAAYALINYLIDPAVNAREAAAHGFPVADARVNALLPPEVLSDPILYPAAELLNAQEFGAAVTLTDPNRAEVMARFKSA</sequence>
<keyword evidence="3" id="KW-0732">Signal</keyword>
<dbReference type="InterPro" id="IPR001188">
    <property type="entry name" value="Sperm_putr-bd"/>
</dbReference>
<name>A0ABS6J2C8_9RHOB</name>
<evidence type="ECO:0000256" key="2">
    <source>
        <dbReference type="ARBA" id="ARBA00022448"/>
    </source>
</evidence>
<keyword evidence="4" id="KW-0574">Periplasm</keyword>
<organism evidence="6 7">
    <name type="scientific">Paragemmobacter amnigenus</name>
    <dbReference type="NCBI Taxonomy" id="2852097"/>
    <lineage>
        <taxon>Bacteria</taxon>
        <taxon>Pseudomonadati</taxon>
        <taxon>Pseudomonadota</taxon>
        <taxon>Alphaproteobacteria</taxon>
        <taxon>Rhodobacterales</taxon>
        <taxon>Paracoccaceae</taxon>
        <taxon>Paragemmobacter</taxon>
    </lineage>
</organism>